<dbReference type="AlphaFoldDB" id="A0A3P6SJW5"/>
<feature type="chain" id="PRO_5017936207" description="EF-hand domain-containing protein" evidence="2">
    <location>
        <begin position="17"/>
        <end position="217"/>
    </location>
</feature>
<gene>
    <name evidence="4" type="ORF">NLS_LOCUS1825</name>
</gene>
<dbReference type="GO" id="GO:0005509">
    <property type="term" value="F:calcium ion binding"/>
    <property type="evidence" value="ECO:0007669"/>
    <property type="project" value="InterPro"/>
</dbReference>
<dbReference type="SMART" id="SM00054">
    <property type="entry name" value="EFh"/>
    <property type="match status" value="4"/>
</dbReference>
<dbReference type="PANTHER" id="PTHR10827">
    <property type="entry name" value="RETICULOCALBIN"/>
    <property type="match status" value="1"/>
</dbReference>
<keyword evidence="1" id="KW-0106">Calcium</keyword>
<dbReference type="Gene3D" id="1.10.238.10">
    <property type="entry name" value="EF-hand"/>
    <property type="match status" value="2"/>
</dbReference>
<dbReference type="SUPFAM" id="SSF47473">
    <property type="entry name" value="EF-hand"/>
    <property type="match status" value="2"/>
</dbReference>
<dbReference type="InterPro" id="IPR011992">
    <property type="entry name" value="EF-hand-dom_pair"/>
</dbReference>
<keyword evidence="2" id="KW-0732">Signal</keyword>
<dbReference type="Pfam" id="PF13202">
    <property type="entry name" value="EF-hand_5"/>
    <property type="match status" value="1"/>
</dbReference>
<accession>A0A3P6SJW5</accession>
<dbReference type="PROSITE" id="PS00018">
    <property type="entry name" value="EF_HAND_1"/>
    <property type="match status" value="4"/>
</dbReference>
<dbReference type="InterPro" id="IPR002048">
    <property type="entry name" value="EF_hand_dom"/>
</dbReference>
<name>A0A3P6SJW5_LITSI</name>
<feature type="domain" description="EF-hand" evidence="3">
    <location>
        <begin position="57"/>
        <end position="92"/>
    </location>
</feature>
<dbReference type="PANTHER" id="PTHR10827:SF85">
    <property type="entry name" value="CALCIUM-BINDING PROTEIN"/>
    <property type="match status" value="1"/>
</dbReference>
<dbReference type="InterPro" id="IPR018247">
    <property type="entry name" value="EF_Hand_1_Ca_BS"/>
</dbReference>
<proteinExistence type="predicted"/>
<evidence type="ECO:0000313" key="5">
    <source>
        <dbReference type="Proteomes" id="UP000277928"/>
    </source>
</evidence>
<dbReference type="STRING" id="42156.A0A3P6SJW5"/>
<dbReference type="OrthoDB" id="26525at2759"/>
<evidence type="ECO:0000313" key="4">
    <source>
        <dbReference type="EMBL" id="VDK72577.1"/>
    </source>
</evidence>
<dbReference type="PROSITE" id="PS50222">
    <property type="entry name" value="EF_HAND_2"/>
    <property type="match status" value="1"/>
</dbReference>
<keyword evidence="5" id="KW-1185">Reference proteome</keyword>
<sequence>MFSLFIVLFILQNTAAQSKTVGNFVAVVRFDEIDDDNDRLITLDELEKWHKMNKIARSGEELREMIRSKDRNGDGMLNIAEFVTLLLMRKIANNEIEKREYKLIDVNNDDKIEFNELTSITGDNSGAQQQPKTGKRQNLAYQLMTLIDQNFDQKLSLQEVQSFASANNQRNKSGIVEEFKYIDSDRDGFLTTNEIIKEPEKMRALVHFQEAPSVIDD</sequence>
<organism evidence="4 5">
    <name type="scientific">Litomosoides sigmodontis</name>
    <name type="common">Filarial nematode worm</name>
    <dbReference type="NCBI Taxonomy" id="42156"/>
    <lineage>
        <taxon>Eukaryota</taxon>
        <taxon>Metazoa</taxon>
        <taxon>Ecdysozoa</taxon>
        <taxon>Nematoda</taxon>
        <taxon>Chromadorea</taxon>
        <taxon>Rhabditida</taxon>
        <taxon>Spirurina</taxon>
        <taxon>Spiruromorpha</taxon>
        <taxon>Filarioidea</taxon>
        <taxon>Onchocercidae</taxon>
        <taxon>Litomosoides</taxon>
    </lineage>
</organism>
<evidence type="ECO:0000256" key="2">
    <source>
        <dbReference type="SAM" id="SignalP"/>
    </source>
</evidence>
<dbReference type="Proteomes" id="UP000277928">
    <property type="component" value="Unassembled WGS sequence"/>
</dbReference>
<dbReference type="EMBL" id="UYRX01000072">
    <property type="protein sequence ID" value="VDK72577.1"/>
    <property type="molecule type" value="Genomic_DNA"/>
</dbReference>
<dbReference type="Pfam" id="PF13499">
    <property type="entry name" value="EF-hand_7"/>
    <property type="match status" value="1"/>
</dbReference>
<evidence type="ECO:0000256" key="1">
    <source>
        <dbReference type="ARBA" id="ARBA00022837"/>
    </source>
</evidence>
<feature type="signal peptide" evidence="2">
    <location>
        <begin position="1"/>
        <end position="16"/>
    </location>
</feature>
<dbReference type="OMA" id="EMSRRPV"/>
<reference evidence="4 5" key="1">
    <citation type="submission" date="2018-08" db="EMBL/GenBank/DDBJ databases">
        <authorList>
            <person name="Laetsch R D."/>
            <person name="Stevens L."/>
            <person name="Kumar S."/>
            <person name="Blaxter L. M."/>
        </authorList>
    </citation>
    <scope>NUCLEOTIDE SEQUENCE [LARGE SCALE GENOMIC DNA]</scope>
</reference>
<protein>
    <recommendedName>
        <fullName evidence="3">EF-hand domain-containing protein</fullName>
    </recommendedName>
</protein>
<evidence type="ECO:0000259" key="3">
    <source>
        <dbReference type="PROSITE" id="PS50222"/>
    </source>
</evidence>